<dbReference type="InterPro" id="IPR002201">
    <property type="entry name" value="Glyco_trans_9"/>
</dbReference>
<dbReference type="CDD" id="cd03789">
    <property type="entry name" value="GT9_LPS_heptosyltransferase"/>
    <property type="match status" value="1"/>
</dbReference>
<dbReference type="GO" id="GO:0005829">
    <property type="term" value="C:cytosol"/>
    <property type="evidence" value="ECO:0007669"/>
    <property type="project" value="TreeGrafter"/>
</dbReference>
<organism evidence="3 4">
    <name type="scientific">Caldimicrobium thiodismutans</name>
    <dbReference type="NCBI Taxonomy" id="1653476"/>
    <lineage>
        <taxon>Bacteria</taxon>
        <taxon>Pseudomonadati</taxon>
        <taxon>Thermodesulfobacteriota</taxon>
        <taxon>Thermodesulfobacteria</taxon>
        <taxon>Thermodesulfobacteriales</taxon>
        <taxon>Thermodesulfobacteriaceae</taxon>
        <taxon>Caldimicrobium</taxon>
    </lineage>
</organism>
<dbReference type="GO" id="GO:0009244">
    <property type="term" value="P:lipopolysaccharide core region biosynthetic process"/>
    <property type="evidence" value="ECO:0007669"/>
    <property type="project" value="TreeGrafter"/>
</dbReference>
<accession>A0A2N7PJM7</accession>
<dbReference type="Pfam" id="PF01075">
    <property type="entry name" value="Glyco_transf_9"/>
    <property type="match status" value="1"/>
</dbReference>
<dbReference type="EMBL" id="PNIE01000051">
    <property type="protein sequence ID" value="PMP62903.1"/>
    <property type="molecule type" value="Genomic_DNA"/>
</dbReference>
<keyword evidence="1" id="KW-0328">Glycosyltransferase</keyword>
<dbReference type="PANTHER" id="PTHR30160:SF1">
    <property type="entry name" value="LIPOPOLYSACCHARIDE 1,2-N-ACETYLGLUCOSAMINETRANSFERASE-RELATED"/>
    <property type="match status" value="1"/>
</dbReference>
<protein>
    <recommendedName>
        <fullName evidence="5">Lipopolysaccharide heptosyltransferase I</fullName>
    </recommendedName>
</protein>
<dbReference type="Proteomes" id="UP000235731">
    <property type="component" value="Unassembled WGS sequence"/>
</dbReference>
<dbReference type="InterPro" id="IPR051199">
    <property type="entry name" value="LPS_LOS_Heptosyltrfase"/>
</dbReference>
<evidence type="ECO:0000256" key="1">
    <source>
        <dbReference type="ARBA" id="ARBA00022676"/>
    </source>
</evidence>
<dbReference type="AlphaFoldDB" id="A0A2N7PJM7"/>
<dbReference type="SUPFAM" id="SSF53756">
    <property type="entry name" value="UDP-Glycosyltransferase/glycogen phosphorylase"/>
    <property type="match status" value="1"/>
</dbReference>
<evidence type="ECO:0000256" key="2">
    <source>
        <dbReference type="ARBA" id="ARBA00022679"/>
    </source>
</evidence>
<dbReference type="PANTHER" id="PTHR30160">
    <property type="entry name" value="TETRAACYLDISACCHARIDE 4'-KINASE-RELATED"/>
    <property type="match status" value="1"/>
</dbReference>
<proteinExistence type="predicted"/>
<comment type="caution">
    <text evidence="3">The sequence shown here is derived from an EMBL/GenBank/DDBJ whole genome shotgun (WGS) entry which is preliminary data.</text>
</comment>
<dbReference type="GO" id="GO:0008713">
    <property type="term" value="F:ADP-heptose-lipopolysaccharide heptosyltransferase activity"/>
    <property type="evidence" value="ECO:0007669"/>
    <property type="project" value="TreeGrafter"/>
</dbReference>
<keyword evidence="2" id="KW-0808">Transferase</keyword>
<evidence type="ECO:0000313" key="3">
    <source>
        <dbReference type="EMBL" id="PMP62903.1"/>
    </source>
</evidence>
<name>A0A2N7PJM7_9BACT</name>
<evidence type="ECO:0000313" key="4">
    <source>
        <dbReference type="Proteomes" id="UP000235731"/>
    </source>
</evidence>
<reference evidence="3 4" key="1">
    <citation type="submission" date="2018-01" db="EMBL/GenBank/DDBJ databases">
        <title>Metagenomic assembled genomes from two thermal pools in the Uzon Caldera, Kamchatka, Russia.</title>
        <authorList>
            <person name="Wilkins L."/>
            <person name="Ettinger C."/>
        </authorList>
    </citation>
    <scope>NUCLEOTIDE SEQUENCE [LARGE SCALE GENOMIC DNA]</scope>
    <source>
        <strain evidence="3">ZAV-15</strain>
    </source>
</reference>
<gene>
    <name evidence="3" type="ORF">C0197_03660</name>
</gene>
<evidence type="ECO:0008006" key="5">
    <source>
        <dbReference type="Google" id="ProtNLM"/>
    </source>
</evidence>
<sequence>MKVLIIKLSALGDVLQTLPAVNLLKKFYPKAQIDWLVEKRNSELLLENPLLNRVLLFNKEFFLKPKAFYEFIKELRKTFYEVVLDFQGLLKSGILTFFAKGKYKIGYENHREGSPLFYKIKLPAYDPEKHAVYRYLDLVIQTVNFLNGEIKNPPLERELFYNIPLPEKRPDFSFKTPFILLIAGARWKTKLWPYENWKAFLEITKDLRKEIAFYFIGGPKETELKAFSEEMAQIYDGVFSLVGKITLRELVYLMKKALAVLTVDTGPMHLASILNKPILALFGPTSSGRTGPWSENFIVLREPLSCSPCFKRSCKNPLCMSRLSPEKVKHNLVELLYSKTSVKNLA</sequence>
<dbReference type="Gene3D" id="3.40.50.2000">
    <property type="entry name" value="Glycogen Phosphorylase B"/>
    <property type="match status" value="2"/>
</dbReference>